<organism evidence="4 5">
    <name type="scientific">Agrococcus baldri</name>
    <dbReference type="NCBI Taxonomy" id="153730"/>
    <lineage>
        <taxon>Bacteria</taxon>
        <taxon>Bacillati</taxon>
        <taxon>Actinomycetota</taxon>
        <taxon>Actinomycetes</taxon>
        <taxon>Micrococcales</taxon>
        <taxon>Microbacteriaceae</taxon>
        <taxon>Agrococcus</taxon>
    </lineage>
</organism>
<dbReference type="PANTHER" id="PTHR15462">
    <property type="entry name" value="SERINE PROTEASE"/>
    <property type="match status" value="1"/>
</dbReference>
<dbReference type="PROSITE" id="PS00134">
    <property type="entry name" value="TRYPSIN_HIS"/>
    <property type="match status" value="1"/>
</dbReference>
<evidence type="ECO:0000256" key="3">
    <source>
        <dbReference type="SAM" id="SignalP"/>
    </source>
</evidence>
<feature type="chain" id="PRO_5041692793" description="V8-like Glu-specific endopeptidase" evidence="3">
    <location>
        <begin position="19"/>
        <end position="365"/>
    </location>
</feature>
<evidence type="ECO:0000313" key="4">
    <source>
        <dbReference type="EMBL" id="GEK79598.1"/>
    </source>
</evidence>
<feature type="signal peptide" evidence="3">
    <location>
        <begin position="1"/>
        <end position="18"/>
    </location>
</feature>
<dbReference type="PROSITE" id="PS51257">
    <property type="entry name" value="PROKAR_LIPOPROTEIN"/>
    <property type="match status" value="1"/>
</dbReference>
<dbReference type="InterPro" id="IPR050966">
    <property type="entry name" value="Glutamyl_endopeptidase"/>
</dbReference>
<evidence type="ECO:0000256" key="2">
    <source>
        <dbReference type="SAM" id="MobiDB-lite"/>
    </source>
</evidence>
<proteinExistence type="predicted"/>
<dbReference type="AlphaFoldDB" id="A0AA87RHI3"/>
<evidence type="ECO:0008006" key="6">
    <source>
        <dbReference type="Google" id="ProtNLM"/>
    </source>
</evidence>
<name>A0AA87RHI3_9MICO</name>
<accession>A0AA87RHI3</accession>
<dbReference type="GO" id="GO:0006508">
    <property type="term" value="P:proteolysis"/>
    <property type="evidence" value="ECO:0007669"/>
    <property type="project" value="InterPro"/>
</dbReference>
<dbReference type="Proteomes" id="UP000321749">
    <property type="component" value="Unassembled WGS sequence"/>
</dbReference>
<reference evidence="4 5" key="1">
    <citation type="submission" date="2019-07" db="EMBL/GenBank/DDBJ databases">
        <title>Whole genome shotgun sequence of Agrococcus baldri NBRC 103055.</title>
        <authorList>
            <person name="Hosoyama A."/>
            <person name="Uohara A."/>
            <person name="Ohji S."/>
            <person name="Ichikawa N."/>
        </authorList>
    </citation>
    <scope>NUCLEOTIDE SEQUENCE [LARGE SCALE GENOMIC DNA]</scope>
    <source>
        <strain evidence="4 5">NBRC 103055</strain>
    </source>
</reference>
<dbReference type="InterPro" id="IPR043504">
    <property type="entry name" value="Peptidase_S1_PA_chymotrypsin"/>
</dbReference>
<dbReference type="InterPro" id="IPR009003">
    <property type="entry name" value="Peptidase_S1_PA"/>
</dbReference>
<sequence length="365" mass="38077">MVLTMRHVRTAVVVLAVAAVLSTSGCLLPPPARTPAPQPPTSGTPVQPPTQSPQPSGEPQIDVVPVEPDEPITTADETDADTGELYAGEAGRTRDGFLPDAAFDMVLEPTRGTPVLAPGIALPTSDAGDELFAGEPHTADANLLLTTVGRLMLETEESEYTCSGTVINSASGLIVLTAAHCVWDDDTRDYYDRITFSPGYEDGEAPFGTWEAEDLWVPDQYLEANTRWLDGADDDGWMGFDFGLIRFAPQGGQTLEDAAGGQGVSFTAETNGVVIAGYPGNDDFDAEVLRYCADDVLNYGAGGDANYGADCVMGDGASGSGWVSNLDPDSGAGTITAVYSNGGESGAYGPPLGVTAWNGLQALDR</sequence>
<dbReference type="InterPro" id="IPR018114">
    <property type="entry name" value="TRYPSIN_HIS"/>
</dbReference>
<protein>
    <recommendedName>
        <fullName evidence="6">V8-like Glu-specific endopeptidase</fullName>
    </recommendedName>
</protein>
<dbReference type="GO" id="GO:0004252">
    <property type="term" value="F:serine-type endopeptidase activity"/>
    <property type="evidence" value="ECO:0007669"/>
    <property type="project" value="InterPro"/>
</dbReference>
<keyword evidence="1 3" id="KW-0732">Signal</keyword>
<dbReference type="EMBL" id="BJUU01000004">
    <property type="protein sequence ID" value="GEK79598.1"/>
    <property type="molecule type" value="Genomic_DNA"/>
</dbReference>
<gene>
    <name evidence="4" type="ORF">ABA31_09490</name>
</gene>
<evidence type="ECO:0000256" key="1">
    <source>
        <dbReference type="ARBA" id="ARBA00022729"/>
    </source>
</evidence>
<dbReference type="SUPFAM" id="SSF50494">
    <property type="entry name" value="Trypsin-like serine proteases"/>
    <property type="match status" value="1"/>
</dbReference>
<feature type="region of interest" description="Disordered" evidence="2">
    <location>
        <begin position="25"/>
        <end position="65"/>
    </location>
</feature>
<comment type="caution">
    <text evidence="4">The sequence shown here is derived from an EMBL/GenBank/DDBJ whole genome shotgun (WGS) entry which is preliminary data.</text>
</comment>
<keyword evidence="5" id="KW-1185">Reference proteome</keyword>
<evidence type="ECO:0000313" key="5">
    <source>
        <dbReference type="Proteomes" id="UP000321749"/>
    </source>
</evidence>
<dbReference type="Gene3D" id="2.40.10.10">
    <property type="entry name" value="Trypsin-like serine proteases"/>
    <property type="match status" value="2"/>
</dbReference>
<feature type="compositionally biased region" description="Pro residues" evidence="2">
    <location>
        <begin position="28"/>
        <end position="52"/>
    </location>
</feature>